<comment type="caution">
    <text evidence="2">The sequence shown here is derived from an EMBL/GenBank/DDBJ whole genome shotgun (WGS) entry which is preliminary data.</text>
</comment>
<dbReference type="AlphaFoldDB" id="A0A849BKS8"/>
<dbReference type="PROSITE" id="PS51318">
    <property type="entry name" value="TAT"/>
    <property type="match status" value="1"/>
</dbReference>
<dbReference type="PANTHER" id="PTHR42924">
    <property type="entry name" value="EXONUCLEASE"/>
    <property type="match status" value="1"/>
</dbReference>
<dbReference type="InterPro" id="IPR016195">
    <property type="entry name" value="Pol/histidinol_Pase-like"/>
</dbReference>
<dbReference type="SUPFAM" id="SSF89550">
    <property type="entry name" value="PHP domain-like"/>
    <property type="match status" value="1"/>
</dbReference>
<evidence type="ECO:0000313" key="2">
    <source>
        <dbReference type="EMBL" id="NNH21697.1"/>
    </source>
</evidence>
<dbReference type="GO" id="GO:0035312">
    <property type="term" value="F:5'-3' DNA exonuclease activity"/>
    <property type="evidence" value="ECO:0007669"/>
    <property type="project" value="TreeGrafter"/>
</dbReference>
<dbReference type="Proteomes" id="UP000555552">
    <property type="component" value="Unassembled WGS sequence"/>
</dbReference>
<gene>
    <name evidence="2" type="ORF">HLB09_01060</name>
</gene>
<protein>
    <recommendedName>
        <fullName evidence="4">Polymerase/histidinol phosphatase N-terminal domain-containing protein</fullName>
    </recommendedName>
</protein>
<sequence>MARRTVLAAAAAGAAATALGDRAAPTAAAATTALGTDERAVSMAMHVHSSFSEGTASMHAHLEQASRLGVDVVMWTDHDFRLQAHGYRTAVRFDGLVEDDAVKATWTWTRADEGTASYAAATFVTDPRSPRQDGRALRLQNRAPSRATTWCSTRLTGSVKNSLATTSLAATVLELDVLAQELGPDAELVLAVTSSYRPATAGRPAGQYRLEYRMGGRTGRWTESGGLVGVVGLPVAAGWQSLALDLQADVEALWPDLVAVDAGFCGVAVSARSRRGAAAKVVLDRLEIVRARRSGEPLALQREAMAAYAQRYPSVRQHQGSEISLVRHLNAYGDALVLPTPPTPRATKDTSVAAAAAAVRELRSSADLVAFNHPLEDARTTEALADLLVSTRALGADVVEVGSKEDLASTVAAYDVAARNAVLVTATGVSDDHTGRDWLAQSQRWLTSAWAPSTDLPDLAAALRAGRAWFWDPRAWRGQVDLLADGRTRMGGVLLTRSDSVEVVATATPAPAGGTTTLVVGAVDMAGRADLSPRVTRVPLDAGGTALVDASRDRGAYARVEVRDAGGSLVGFSNPLWMLHEAPAGAPAERLG</sequence>
<keyword evidence="1" id="KW-0732">Signal</keyword>
<dbReference type="InterPro" id="IPR052018">
    <property type="entry name" value="PHP_domain"/>
</dbReference>
<feature type="chain" id="PRO_5039414311" description="Polymerase/histidinol phosphatase N-terminal domain-containing protein" evidence="1">
    <location>
        <begin position="24"/>
        <end position="592"/>
    </location>
</feature>
<dbReference type="InterPro" id="IPR006311">
    <property type="entry name" value="TAT_signal"/>
</dbReference>
<accession>A0A849BKS8</accession>
<keyword evidence="3" id="KW-1185">Reference proteome</keyword>
<evidence type="ECO:0008006" key="4">
    <source>
        <dbReference type="Google" id="ProtNLM"/>
    </source>
</evidence>
<dbReference type="GO" id="GO:0004534">
    <property type="term" value="F:5'-3' RNA exonuclease activity"/>
    <property type="evidence" value="ECO:0007669"/>
    <property type="project" value="TreeGrafter"/>
</dbReference>
<dbReference type="Gene3D" id="3.20.20.140">
    <property type="entry name" value="Metal-dependent hydrolases"/>
    <property type="match status" value="2"/>
</dbReference>
<name>A0A849BKS8_9ACTN</name>
<feature type="signal peptide" evidence="1">
    <location>
        <begin position="1"/>
        <end position="23"/>
    </location>
</feature>
<evidence type="ECO:0000313" key="3">
    <source>
        <dbReference type="Proteomes" id="UP000555552"/>
    </source>
</evidence>
<proteinExistence type="predicted"/>
<dbReference type="RefSeq" id="WP_171201563.1">
    <property type="nucleotide sequence ID" value="NZ_BAAANP010000022.1"/>
</dbReference>
<evidence type="ECO:0000256" key="1">
    <source>
        <dbReference type="SAM" id="SignalP"/>
    </source>
</evidence>
<reference evidence="2 3" key="1">
    <citation type="submission" date="2020-05" db="EMBL/GenBank/DDBJ databases">
        <title>MicrobeNet Type strains.</title>
        <authorList>
            <person name="Nicholson A.C."/>
        </authorList>
    </citation>
    <scope>NUCLEOTIDE SEQUENCE [LARGE SCALE GENOMIC DNA]</scope>
    <source>
        <strain evidence="2 3">JCM 14547</strain>
    </source>
</reference>
<dbReference type="PANTHER" id="PTHR42924:SF3">
    <property type="entry name" value="POLYMERASE_HISTIDINOL PHOSPHATASE N-TERMINAL DOMAIN-CONTAINING PROTEIN"/>
    <property type="match status" value="1"/>
</dbReference>
<dbReference type="EMBL" id="JABEMA010000005">
    <property type="protein sequence ID" value="NNH21697.1"/>
    <property type="molecule type" value="Genomic_DNA"/>
</dbReference>
<organism evidence="2 3">
    <name type="scientific">Pseudokineococcus marinus</name>
    <dbReference type="NCBI Taxonomy" id="351215"/>
    <lineage>
        <taxon>Bacteria</taxon>
        <taxon>Bacillati</taxon>
        <taxon>Actinomycetota</taxon>
        <taxon>Actinomycetes</taxon>
        <taxon>Kineosporiales</taxon>
        <taxon>Kineosporiaceae</taxon>
        <taxon>Pseudokineococcus</taxon>
    </lineage>
</organism>